<accession>A0A9J6FRK2</accession>
<comment type="caution">
    <text evidence="2">The sequence shown here is derived from an EMBL/GenBank/DDBJ whole genome shotgun (WGS) entry which is preliminary data.</text>
</comment>
<proteinExistence type="predicted"/>
<feature type="compositionally biased region" description="Low complexity" evidence="1">
    <location>
        <begin position="178"/>
        <end position="187"/>
    </location>
</feature>
<feature type="compositionally biased region" description="Basic residues" evidence="1">
    <location>
        <begin position="188"/>
        <end position="201"/>
    </location>
</feature>
<dbReference type="EMBL" id="JABSTR010000004">
    <property type="protein sequence ID" value="KAH9368854.1"/>
    <property type="molecule type" value="Genomic_DNA"/>
</dbReference>
<feature type="region of interest" description="Disordered" evidence="1">
    <location>
        <begin position="107"/>
        <end position="250"/>
    </location>
</feature>
<feature type="compositionally biased region" description="Basic residues" evidence="1">
    <location>
        <begin position="57"/>
        <end position="66"/>
    </location>
</feature>
<feature type="region of interest" description="Disordered" evidence="1">
    <location>
        <begin position="52"/>
        <end position="86"/>
    </location>
</feature>
<dbReference type="AlphaFoldDB" id="A0A9J6FRK2"/>
<name>A0A9J6FRK2_HAELO</name>
<evidence type="ECO:0000313" key="2">
    <source>
        <dbReference type="EMBL" id="KAH9368854.1"/>
    </source>
</evidence>
<keyword evidence="3" id="KW-1185">Reference proteome</keyword>
<evidence type="ECO:0000256" key="1">
    <source>
        <dbReference type="SAM" id="MobiDB-lite"/>
    </source>
</evidence>
<organism evidence="2 3">
    <name type="scientific">Haemaphysalis longicornis</name>
    <name type="common">Bush tick</name>
    <dbReference type="NCBI Taxonomy" id="44386"/>
    <lineage>
        <taxon>Eukaryota</taxon>
        <taxon>Metazoa</taxon>
        <taxon>Ecdysozoa</taxon>
        <taxon>Arthropoda</taxon>
        <taxon>Chelicerata</taxon>
        <taxon>Arachnida</taxon>
        <taxon>Acari</taxon>
        <taxon>Parasitiformes</taxon>
        <taxon>Ixodida</taxon>
        <taxon>Ixodoidea</taxon>
        <taxon>Ixodidae</taxon>
        <taxon>Haemaphysalinae</taxon>
        <taxon>Haemaphysalis</taxon>
    </lineage>
</organism>
<feature type="compositionally biased region" description="Basic and acidic residues" evidence="1">
    <location>
        <begin position="239"/>
        <end position="250"/>
    </location>
</feature>
<dbReference type="VEuPathDB" id="VectorBase:HLOH_061180"/>
<dbReference type="Proteomes" id="UP000821853">
    <property type="component" value="Chromosome 2"/>
</dbReference>
<reference evidence="2 3" key="1">
    <citation type="journal article" date="2020" name="Cell">
        <title>Large-Scale Comparative Analyses of Tick Genomes Elucidate Their Genetic Diversity and Vector Capacities.</title>
        <authorList>
            <consortium name="Tick Genome and Microbiome Consortium (TIGMIC)"/>
            <person name="Jia N."/>
            <person name="Wang J."/>
            <person name="Shi W."/>
            <person name="Du L."/>
            <person name="Sun Y."/>
            <person name="Zhan W."/>
            <person name="Jiang J.F."/>
            <person name="Wang Q."/>
            <person name="Zhang B."/>
            <person name="Ji P."/>
            <person name="Bell-Sakyi L."/>
            <person name="Cui X.M."/>
            <person name="Yuan T.T."/>
            <person name="Jiang B.G."/>
            <person name="Yang W.F."/>
            <person name="Lam T.T."/>
            <person name="Chang Q.C."/>
            <person name="Ding S.J."/>
            <person name="Wang X.J."/>
            <person name="Zhu J.G."/>
            <person name="Ruan X.D."/>
            <person name="Zhao L."/>
            <person name="Wei J.T."/>
            <person name="Ye R.Z."/>
            <person name="Que T.C."/>
            <person name="Du C.H."/>
            <person name="Zhou Y.H."/>
            <person name="Cheng J.X."/>
            <person name="Dai P.F."/>
            <person name="Guo W.B."/>
            <person name="Han X.H."/>
            <person name="Huang E.J."/>
            <person name="Li L.F."/>
            <person name="Wei W."/>
            <person name="Gao Y.C."/>
            <person name="Liu J.Z."/>
            <person name="Shao H.Z."/>
            <person name="Wang X."/>
            <person name="Wang C.C."/>
            <person name="Yang T.C."/>
            <person name="Huo Q.B."/>
            <person name="Li W."/>
            <person name="Chen H.Y."/>
            <person name="Chen S.E."/>
            <person name="Zhou L.G."/>
            <person name="Ni X.B."/>
            <person name="Tian J.H."/>
            <person name="Sheng Y."/>
            <person name="Liu T."/>
            <person name="Pan Y.S."/>
            <person name="Xia L.Y."/>
            <person name="Li J."/>
            <person name="Zhao F."/>
            <person name="Cao W.C."/>
        </authorList>
    </citation>
    <scope>NUCLEOTIDE SEQUENCE [LARGE SCALE GENOMIC DNA]</scope>
    <source>
        <strain evidence="2">HaeL-2018</strain>
    </source>
</reference>
<protein>
    <submittedName>
        <fullName evidence="2">Uncharacterized protein</fullName>
    </submittedName>
</protein>
<sequence>MLAFKASCPTSIVSVLCCHHELTDASGTRNVIVSTYLGDNSIRPVRACVWQSAGSAQRRRTKRRTRSPRDGHDSSHSPGCCRRMGEGVEPGLPDIASFVRALVHGDGGVHGRKGARELQRQASGRQTRHVRHWSPRADASSRARHGRQAPQQSTATRRAQHAGTRAGGEPKKAALITASASSRPAGPARRRPWGRNPCRPRRYPEANTARGGRSRKSVLASRVHRAHENAARASAGANEDAKAFRRDDTPREREYAFALSPLQGPSSLQARGGPPPHRRFSCAAGELCGFASLRRSSSCSRAAAPFPLVSLSATAMLGSVALHCLAGATLTE</sequence>
<evidence type="ECO:0000313" key="3">
    <source>
        <dbReference type="Proteomes" id="UP000821853"/>
    </source>
</evidence>
<gene>
    <name evidence="2" type="ORF">HPB48_004353</name>
</gene>